<accession>A0A1Y2IIN2</accession>
<evidence type="ECO:0000313" key="4">
    <source>
        <dbReference type="Proteomes" id="UP000193067"/>
    </source>
</evidence>
<organism evidence="3 4">
    <name type="scientific">Trametes coccinea (strain BRFM310)</name>
    <name type="common">Pycnoporus coccineus</name>
    <dbReference type="NCBI Taxonomy" id="1353009"/>
    <lineage>
        <taxon>Eukaryota</taxon>
        <taxon>Fungi</taxon>
        <taxon>Dikarya</taxon>
        <taxon>Basidiomycota</taxon>
        <taxon>Agaricomycotina</taxon>
        <taxon>Agaricomycetes</taxon>
        <taxon>Polyporales</taxon>
        <taxon>Polyporaceae</taxon>
        <taxon>Trametes</taxon>
    </lineage>
</organism>
<feature type="domain" description="Arrestin-like N-terminal" evidence="2">
    <location>
        <begin position="58"/>
        <end position="186"/>
    </location>
</feature>
<evidence type="ECO:0000313" key="3">
    <source>
        <dbReference type="EMBL" id="OSD00985.1"/>
    </source>
</evidence>
<proteinExistence type="predicted"/>
<name>A0A1Y2IIN2_TRAC3</name>
<protein>
    <recommendedName>
        <fullName evidence="2">Arrestin-like N-terminal domain-containing protein</fullName>
    </recommendedName>
</protein>
<dbReference type="Proteomes" id="UP000193067">
    <property type="component" value="Unassembled WGS sequence"/>
</dbReference>
<dbReference type="InterPro" id="IPR014752">
    <property type="entry name" value="Arrestin-like_C"/>
</dbReference>
<feature type="region of interest" description="Disordered" evidence="1">
    <location>
        <begin position="1"/>
        <end position="24"/>
    </location>
</feature>
<dbReference type="EMBL" id="KZ084114">
    <property type="protein sequence ID" value="OSD00985.1"/>
    <property type="molecule type" value="Genomic_DNA"/>
</dbReference>
<gene>
    <name evidence="3" type="ORF">PYCCODRAFT_1413263</name>
</gene>
<dbReference type="InterPro" id="IPR011021">
    <property type="entry name" value="Arrestin-like_N"/>
</dbReference>
<dbReference type="Pfam" id="PF00339">
    <property type="entry name" value="Arrestin_N"/>
    <property type="match status" value="1"/>
</dbReference>
<sequence>MDMDHLPQYSRNPTTIHYPSSGRRTSQVQREHLYHLTSARGPWLTLIVFSNAPTSNHLPAFYQGESVHGSVRLRLEKEETIKSVSVQICGQMTSSVTDVLNFLHLSQVVWPPSPVVNPSESLASASGKLVGEYSWPFSFTLPDQCDLKSSNGDLNEHPLPASFSERLARVHIQYQIVVTVHRSRFRVDSTLGTVIGYCPIIRPDAPSPTRQIAYIENSPLIGPDGDPDGWECLAPLRIHGSVFSVRAVEAISTLALAKPLCYTRGSVIPCLLTIETTDPQALLLLSAPRSPAVRLVRRISAQEATAGSVGLRKFTGLEYESTVQEISTAIWWPDRANDAGSSEKRVLHGEIQLSSSLQPSCRLGKFELSYSVAVYYPRAVAFHPHGEADAVLQRQPVIIGTAFAPGPRPRMNSPPGYDDASSVGQSAVFGGFR</sequence>
<dbReference type="OrthoDB" id="3261578at2759"/>
<dbReference type="AlphaFoldDB" id="A0A1Y2IIN2"/>
<feature type="compositionally biased region" description="Polar residues" evidence="1">
    <location>
        <begin position="9"/>
        <end position="24"/>
    </location>
</feature>
<evidence type="ECO:0000259" key="2">
    <source>
        <dbReference type="Pfam" id="PF00339"/>
    </source>
</evidence>
<dbReference type="Gene3D" id="2.60.40.640">
    <property type="match status" value="1"/>
</dbReference>
<keyword evidence="4" id="KW-1185">Reference proteome</keyword>
<feature type="region of interest" description="Disordered" evidence="1">
    <location>
        <begin position="404"/>
        <end position="425"/>
    </location>
</feature>
<dbReference type="SUPFAM" id="SSF81296">
    <property type="entry name" value="E set domains"/>
    <property type="match status" value="1"/>
</dbReference>
<evidence type="ECO:0000256" key="1">
    <source>
        <dbReference type="SAM" id="MobiDB-lite"/>
    </source>
</evidence>
<reference evidence="3 4" key="1">
    <citation type="journal article" date="2015" name="Biotechnol. Biofuels">
        <title>Enhanced degradation of softwood versus hardwood by the white-rot fungus Pycnoporus coccineus.</title>
        <authorList>
            <person name="Couturier M."/>
            <person name="Navarro D."/>
            <person name="Chevret D."/>
            <person name="Henrissat B."/>
            <person name="Piumi F."/>
            <person name="Ruiz-Duenas F.J."/>
            <person name="Martinez A.T."/>
            <person name="Grigoriev I.V."/>
            <person name="Riley R."/>
            <person name="Lipzen A."/>
            <person name="Berrin J.G."/>
            <person name="Master E.R."/>
            <person name="Rosso M.N."/>
        </authorList>
    </citation>
    <scope>NUCLEOTIDE SEQUENCE [LARGE SCALE GENOMIC DNA]</scope>
    <source>
        <strain evidence="3 4">BRFM310</strain>
    </source>
</reference>
<dbReference type="InterPro" id="IPR014756">
    <property type="entry name" value="Ig_E-set"/>
</dbReference>